<sequence length="432" mass="51077">MTRTKYGTRIRGLKYYQKLLEVFVLLTIIISISLYVASEVKDETSIAQFERVQSKVRVAIVNAVRYHGEVWYSYMYTARIRCEWQVSLFTNFLPLSYNNENGFSYLTRSWSRDLLSTPQQHVTYLINYHSMICSHSIIIICTIANSHLEDILYVLLNYCDKNRSFLILLQLHDVKVDIPILEQIFLNISSFRLQNRVNIRYLVLAEHMKYFARNYMTTHFKVDVWKPAFPLDLPEHMEDDQYQQYHDFIIQGKLDDTRRNYSYFAKNIKRYQHLLGQHKIVFTIIGVAETIDRHKYLKLPGVRLFLSSSYIPAYAFYSFIHQTIGIIPLYARDDYHINKQSSTIFCSILTQTPLLATQRLLDSHTFIPEEAVWLQYDNETEIDAAIRIVKSFSPPAAFRKVLFTKRQRLKDLLEGSYIYNEYLLKSYVEAVV</sequence>
<dbReference type="AlphaFoldDB" id="A0A815WW92"/>
<reference evidence="2" key="1">
    <citation type="submission" date="2021-02" db="EMBL/GenBank/DDBJ databases">
        <authorList>
            <person name="Nowell W R."/>
        </authorList>
    </citation>
    <scope>NUCLEOTIDE SEQUENCE</scope>
</reference>
<evidence type="ECO:0000313" key="2">
    <source>
        <dbReference type="EMBL" id="CAF1549718.1"/>
    </source>
</evidence>
<keyword evidence="4" id="KW-1185">Reference proteome</keyword>
<keyword evidence="1" id="KW-0812">Transmembrane</keyword>
<dbReference type="EMBL" id="CAJNOR010010342">
    <property type="protein sequence ID" value="CAF1653074.1"/>
    <property type="molecule type" value="Genomic_DNA"/>
</dbReference>
<dbReference type="Proteomes" id="UP000663828">
    <property type="component" value="Unassembled WGS sequence"/>
</dbReference>
<proteinExistence type="predicted"/>
<comment type="caution">
    <text evidence="2">The sequence shown here is derived from an EMBL/GenBank/DDBJ whole genome shotgun (WGS) entry which is preliminary data.</text>
</comment>
<protein>
    <submittedName>
        <fullName evidence="2">Uncharacterized protein</fullName>
    </submittedName>
</protein>
<evidence type="ECO:0000313" key="3">
    <source>
        <dbReference type="EMBL" id="CAF1653074.1"/>
    </source>
</evidence>
<dbReference type="EMBL" id="CAJNOJ010001351">
    <property type="protein sequence ID" value="CAF1549718.1"/>
    <property type="molecule type" value="Genomic_DNA"/>
</dbReference>
<evidence type="ECO:0000256" key="1">
    <source>
        <dbReference type="SAM" id="Phobius"/>
    </source>
</evidence>
<keyword evidence="1" id="KW-1133">Transmembrane helix</keyword>
<name>A0A815WW92_ADIRI</name>
<evidence type="ECO:0000313" key="4">
    <source>
        <dbReference type="Proteomes" id="UP000663828"/>
    </source>
</evidence>
<dbReference type="Proteomes" id="UP000663852">
    <property type="component" value="Unassembled WGS sequence"/>
</dbReference>
<organism evidence="2 5">
    <name type="scientific">Adineta ricciae</name>
    <name type="common">Rotifer</name>
    <dbReference type="NCBI Taxonomy" id="249248"/>
    <lineage>
        <taxon>Eukaryota</taxon>
        <taxon>Metazoa</taxon>
        <taxon>Spiralia</taxon>
        <taxon>Gnathifera</taxon>
        <taxon>Rotifera</taxon>
        <taxon>Eurotatoria</taxon>
        <taxon>Bdelloidea</taxon>
        <taxon>Adinetida</taxon>
        <taxon>Adinetidae</taxon>
        <taxon>Adineta</taxon>
    </lineage>
</organism>
<feature type="transmembrane region" description="Helical" evidence="1">
    <location>
        <begin position="20"/>
        <end position="38"/>
    </location>
</feature>
<gene>
    <name evidence="2" type="ORF">EDS130_LOCUS45916</name>
    <name evidence="3" type="ORF">XAT740_LOCUS55378</name>
</gene>
<keyword evidence="1" id="KW-0472">Membrane</keyword>
<accession>A0A815WW92</accession>
<evidence type="ECO:0000313" key="5">
    <source>
        <dbReference type="Proteomes" id="UP000663852"/>
    </source>
</evidence>
<dbReference type="OrthoDB" id="549336at2759"/>